<dbReference type="SUPFAM" id="SSF47769">
    <property type="entry name" value="SAM/Pointed domain"/>
    <property type="match status" value="1"/>
</dbReference>
<name>A0A210QIR0_MIZYE</name>
<dbReference type="InterPro" id="IPR052281">
    <property type="entry name" value="GAREM"/>
</dbReference>
<dbReference type="Gene3D" id="1.10.150.50">
    <property type="entry name" value="Transcription Factor, Ets-1"/>
    <property type="match status" value="1"/>
</dbReference>
<dbReference type="PANTHER" id="PTHR14454">
    <property type="entry name" value="GRB2-ASSOCIATED AND REGULATOR OF MAPK PROTEIN FAMILY MEMBER"/>
    <property type="match status" value="1"/>
</dbReference>
<evidence type="ECO:0000256" key="1">
    <source>
        <dbReference type="SAM" id="Coils"/>
    </source>
</evidence>
<comment type="caution">
    <text evidence="3">The sequence shown here is derived from an EMBL/GenBank/DDBJ whole genome shotgun (WGS) entry which is preliminary data.</text>
</comment>
<feature type="coiled-coil region" evidence="1">
    <location>
        <begin position="254"/>
        <end position="281"/>
    </location>
</feature>
<dbReference type="PANTHER" id="PTHR14454:SF12">
    <property type="entry name" value="GRB2-ASSOCIATED AND REGULATOR OF MAPK PROTEIN 2-LIKE"/>
    <property type="match status" value="1"/>
</dbReference>
<dbReference type="EMBL" id="NEDP02003460">
    <property type="protein sequence ID" value="OWF48622.1"/>
    <property type="molecule type" value="Genomic_DNA"/>
</dbReference>
<accession>A0A210QIR0</accession>
<evidence type="ECO:0008006" key="5">
    <source>
        <dbReference type="Google" id="ProtNLM"/>
    </source>
</evidence>
<dbReference type="InterPro" id="IPR013761">
    <property type="entry name" value="SAM/pointed_sf"/>
</dbReference>
<evidence type="ECO:0000313" key="4">
    <source>
        <dbReference type="Proteomes" id="UP000242188"/>
    </source>
</evidence>
<evidence type="ECO:0000256" key="2">
    <source>
        <dbReference type="SAM" id="MobiDB-lite"/>
    </source>
</evidence>
<dbReference type="Proteomes" id="UP000242188">
    <property type="component" value="Unassembled WGS sequence"/>
</dbReference>
<sequence length="416" mass="46759">MATTNDDLTWGDDVLTLEEVISSRTFPIIVRVEGGSYGKQESESISRGDIFKLDSVDGNQIIGYCYKGVLHKCEIESEDDNIPCKQILFNNDTAKNIDVIVCLTKCDEVNMPFASNSVPPKPSPSRAYVDFSLPVPANRTSLEAKSTPPPVPLRGKPKTKPADEERKPMPPPRKPSTSSLSEHSITDMQGPKPPGRTEKNEISSTLEEECPYDAYEIADEETENIYDEAEDIELPTAASPDYSLKHKAIEFFSNFKMKNRMQKLKSKLANAMKKEKTVTEDDDNDEEDDEDYVYPEWKPTKKLNEKQNHKETANRYDMLEKRLALEKPPNNAYTPLSVGGVGKADTSFASLSITGLADRLAICGLNNVAEKCRKEKVDGRLFLTLTDNDLREVFSVNELQIKKIRMAQNHNWTPKV</sequence>
<protein>
    <recommendedName>
        <fullName evidence="5">GRB2-associated and regulator of MAPK protein</fullName>
    </recommendedName>
</protein>
<keyword evidence="4" id="KW-1185">Reference proteome</keyword>
<organism evidence="3 4">
    <name type="scientific">Mizuhopecten yessoensis</name>
    <name type="common">Japanese scallop</name>
    <name type="synonym">Patinopecten yessoensis</name>
    <dbReference type="NCBI Taxonomy" id="6573"/>
    <lineage>
        <taxon>Eukaryota</taxon>
        <taxon>Metazoa</taxon>
        <taxon>Spiralia</taxon>
        <taxon>Lophotrochozoa</taxon>
        <taxon>Mollusca</taxon>
        <taxon>Bivalvia</taxon>
        <taxon>Autobranchia</taxon>
        <taxon>Pteriomorphia</taxon>
        <taxon>Pectinida</taxon>
        <taxon>Pectinoidea</taxon>
        <taxon>Pectinidae</taxon>
        <taxon>Mizuhopecten</taxon>
    </lineage>
</organism>
<keyword evidence="1" id="KW-0175">Coiled coil</keyword>
<feature type="region of interest" description="Disordered" evidence="2">
    <location>
        <begin position="139"/>
        <end position="212"/>
    </location>
</feature>
<gene>
    <name evidence="3" type="ORF">KP79_PYT01146</name>
</gene>
<reference evidence="3 4" key="1">
    <citation type="journal article" date="2017" name="Nat. Ecol. Evol.">
        <title>Scallop genome provides insights into evolution of bilaterian karyotype and development.</title>
        <authorList>
            <person name="Wang S."/>
            <person name="Zhang J."/>
            <person name="Jiao W."/>
            <person name="Li J."/>
            <person name="Xun X."/>
            <person name="Sun Y."/>
            <person name="Guo X."/>
            <person name="Huan P."/>
            <person name="Dong B."/>
            <person name="Zhang L."/>
            <person name="Hu X."/>
            <person name="Sun X."/>
            <person name="Wang J."/>
            <person name="Zhao C."/>
            <person name="Wang Y."/>
            <person name="Wang D."/>
            <person name="Huang X."/>
            <person name="Wang R."/>
            <person name="Lv J."/>
            <person name="Li Y."/>
            <person name="Zhang Z."/>
            <person name="Liu B."/>
            <person name="Lu W."/>
            <person name="Hui Y."/>
            <person name="Liang J."/>
            <person name="Zhou Z."/>
            <person name="Hou R."/>
            <person name="Li X."/>
            <person name="Liu Y."/>
            <person name="Li H."/>
            <person name="Ning X."/>
            <person name="Lin Y."/>
            <person name="Zhao L."/>
            <person name="Xing Q."/>
            <person name="Dou J."/>
            <person name="Li Y."/>
            <person name="Mao J."/>
            <person name="Guo H."/>
            <person name="Dou H."/>
            <person name="Li T."/>
            <person name="Mu C."/>
            <person name="Jiang W."/>
            <person name="Fu Q."/>
            <person name="Fu X."/>
            <person name="Miao Y."/>
            <person name="Liu J."/>
            <person name="Yu Q."/>
            <person name="Li R."/>
            <person name="Liao H."/>
            <person name="Li X."/>
            <person name="Kong Y."/>
            <person name="Jiang Z."/>
            <person name="Chourrout D."/>
            <person name="Li R."/>
            <person name="Bao Z."/>
        </authorList>
    </citation>
    <scope>NUCLEOTIDE SEQUENCE [LARGE SCALE GENOMIC DNA]</scope>
    <source>
        <strain evidence="3 4">PY_sf001</strain>
    </source>
</reference>
<dbReference type="AlphaFoldDB" id="A0A210QIR0"/>
<proteinExistence type="predicted"/>
<evidence type="ECO:0000313" key="3">
    <source>
        <dbReference type="EMBL" id="OWF48622.1"/>
    </source>
</evidence>
<dbReference type="OrthoDB" id="6077228at2759"/>
<dbReference type="CDD" id="cd09487">
    <property type="entry name" value="SAM_superfamily"/>
    <property type="match status" value="1"/>
</dbReference>
<feature type="compositionally biased region" description="Polar residues" evidence="2">
    <location>
        <begin position="176"/>
        <end position="187"/>
    </location>
</feature>